<dbReference type="PRINTS" id="PR00038">
    <property type="entry name" value="HTHLUXR"/>
</dbReference>
<keyword evidence="1 3" id="KW-0597">Phosphoprotein</keyword>
<dbReference type="Pfam" id="PF00072">
    <property type="entry name" value="Response_reg"/>
    <property type="match status" value="1"/>
</dbReference>
<evidence type="ECO:0000313" key="8">
    <source>
        <dbReference type="Proteomes" id="UP000183529"/>
    </source>
</evidence>
<organism evidence="7 8">
    <name type="scientific">Paraburkholderia tropica</name>
    <dbReference type="NCBI Taxonomy" id="92647"/>
    <lineage>
        <taxon>Bacteria</taxon>
        <taxon>Pseudomonadati</taxon>
        <taxon>Pseudomonadota</taxon>
        <taxon>Betaproteobacteria</taxon>
        <taxon>Burkholderiales</taxon>
        <taxon>Burkholderiaceae</taxon>
        <taxon>Paraburkholderia</taxon>
    </lineage>
</organism>
<feature type="domain" description="HTH luxR-type" evidence="4">
    <location>
        <begin position="164"/>
        <end position="227"/>
    </location>
</feature>
<comment type="caution">
    <text evidence="7">The sequence shown here is derived from an EMBL/GenBank/DDBJ whole genome shotgun (WGS) entry which is preliminary data.</text>
</comment>
<dbReference type="EMBL" id="FNZM01000002">
    <property type="protein sequence ID" value="SEJ03294.1"/>
    <property type="molecule type" value="Genomic_DNA"/>
</dbReference>
<dbReference type="InterPro" id="IPR036388">
    <property type="entry name" value="WH-like_DNA-bd_sf"/>
</dbReference>
<reference evidence="7 8" key="1">
    <citation type="submission" date="2016-10" db="EMBL/GenBank/DDBJ databases">
        <authorList>
            <person name="Varghese N."/>
            <person name="Submissions S."/>
        </authorList>
    </citation>
    <scope>NUCLEOTIDE SEQUENCE [LARGE SCALE GENOMIC DNA]</scope>
    <source>
        <strain evidence="7 8">LMG 22274</strain>
    </source>
</reference>
<feature type="domain" description="Response regulatory" evidence="5">
    <location>
        <begin position="21"/>
        <end position="141"/>
    </location>
</feature>
<gene>
    <name evidence="6" type="ORF">C7400_101294</name>
    <name evidence="7" type="ORF">SAMN05216550_102162</name>
</gene>
<dbReference type="GO" id="GO:0000160">
    <property type="term" value="P:phosphorelay signal transduction system"/>
    <property type="evidence" value="ECO:0007669"/>
    <property type="project" value="InterPro"/>
</dbReference>
<dbReference type="PROSITE" id="PS50110">
    <property type="entry name" value="RESPONSE_REGULATORY"/>
    <property type="match status" value="1"/>
</dbReference>
<dbReference type="Proteomes" id="UP000247515">
    <property type="component" value="Unassembled WGS sequence"/>
</dbReference>
<dbReference type="CDD" id="cd17535">
    <property type="entry name" value="REC_NarL-like"/>
    <property type="match status" value="1"/>
</dbReference>
<dbReference type="GO" id="GO:0003677">
    <property type="term" value="F:DNA binding"/>
    <property type="evidence" value="ECO:0007669"/>
    <property type="project" value="UniProtKB-KW"/>
</dbReference>
<sequence>MGAQVARADQAEQTEQAERVRVIVADDHECVRIGVTGLLRASPRIDVVAEASDTHSLACQLDAHACDVVISDVCMPGMDGEYSSLSMLRRLVRTPRAPAVVVLTMISSAPMLSGLLQHGLQVIVDKRDVPYALLPAIDAARVREPFQSACTRSVLERAGAGCEPCVGVPSAREWEVLQLYVHGMPIGAIARQLGRSVKTVSTQKRNAMRKFGLATERELIEFATQIGLT</sequence>
<evidence type="ECO:0000259" key="4">
    <source>
        <dbReference type="PROSITE" id="PS50043"/>
    </source>
</evidence>
<dbReference type="InterPro" id="IPR001789">
    <property type="entry name" value="Sig_transdc_resp-reg_receiver"/>
</dbReference>
<accession>A0AAQ1JSB0</accession>
<evidence type="ECO:0000256" key="1">
    <source>
        <dbReference type="ARBA" id="ARBA00022553"/>
    </source>
</evidence>
<dbReference type="SUPFAM" id="SSF52172">
    <property type="entry name" value="CheY-like"/>
    <property type="match status" value="1"/>
</dbReference>
<dbReference type="Proteomes" id="UP000183529">
    <property type="component" value="Unassembled WGS sequence"/>
</dbReference>
<dbReference type="Gene3D" id="3.40.50.2300">
    <property type="match status" value="1"/>
</dbReference>
<dbReference type="Gene3D" id="1.10.10.10">
    <property type="entry name" value="Winged helix-like DNA-binding domain superfamily/Winged helix DNA-binding domain"/>
    <property type="match status" value="1"/>
</dbReference>
<dbReference type="PROSITE" id="PS50043">
    <property type="entry name" value="HTH_LUXR_2"/>
    <property type="match status" value="1"/>
</dbReference>
<keyword evidence="9" id="KW-1185">Reference proteome</keyword>
<dbReference type="InterPro" id="IPR000792">
    <property type="entry name" value="Tscrpt_reg_LuxR_C"/>
</dbReference>
<dbReference type="SUPFAM" id="SSF46894">
    <property type="entry name" value="C-terminal effector domain of the bipartite response regulators"/>
    <property type="match status" value="1"/>
</dbReference>
<name>A0AAQ1JSB0_9BURK</name>
<dbReference type="EMBL" id="QJJV01000001">
    <property type="protein sequence ID" value="PXX20566.1"/>
    <property type="molecule type" value="Genomic_DNA"/>
</dbReference>
<reference evidence="6 9" key="2">
    <citation type="submission" date="2018-05" db="EMBL/GenBank/DDBJ databases">
        <title>Genomic Encyclopedia of Type Strains, Phase IV (KMG-V): Genome sequencing to study the core and pangenomes of soil and plant-associated prokaryotes.</title>
        <authorList>
            <person name="Whitman W."/>
        </authorList>
    </citation>
    <scope>NUCLEOTIDE SEQUENCE [LARGE SCALE GENOMIC DNA]</scope>
    <source>
        <strain evidence="6 9">SIr-6563</strain>
    </source>
</reference>
<evidence type="ECO:0000256" key="2">
    <source>
        <dbReference type="ARBA" id="ARBA00023125"/>
    </source>
</evidence>
<dbReference type="PANTHER" id="PTHR43214:SF17">
    <property type="entry name" value="TRANSCRIPTIONAL REGULATORY PROTEIN RCSB"/>
    <property type="match status" value="1"/>
</dbReference>
<evidence type="ECO:0000313" key="7">
    <source>
        <dbReference type="EMBL" id="SEJ03294.1"/>
    </source>
</evidence>
<proteinExistence type="predicted"/>
<dbReference type="PANTHER" id="PTHR43214">
    <property type="entry name" value="TWO-COMPONENT RESPONSE REGULATOR"/>
    <property type="match status" value="1"/>
</dbReference>
<evidence type="ECO:0000256" key="3">
    <source>
        <dbReference type="PROSITE-ProRule" id="PRU00169"/>
    </source>
</evidence>
<dbReference type="GO" id="GO:0006355">
    <property type="term" value="P:regulation of DNA-templated transcription"/>
    <property type="evidence" value="ECO:0007669"/>
    <property type="project" value="InterPro"/>
</dbReference>
<protein>
    <submittedName>
        <fullName evidence="6">LuxR family two component transcriptional regulator</fullName>
    </submittedName>
    <submittedName>
        <fullName evidence="7">Two component transcriptional regulator, LuxR family</fullName>
    </submittedName>
</protein>
<dbReference type="SMART" id="SM00421">
    <property type="entry name" value="HTH_LUXR"/>
    <property type="match status" value="1"/>
</dbReference>
<dbReference type="AlphaFoldDB" id="A0AAQ1JSB0"/>
<evidence type="ECO:0000313" key="6">
    <source>
        <dbReference type="EMBL" id="PXX20566.1"/>
    </source>
</evidence>
<dbReference type="InterPro" id="IPR011006">
    <property type="entry name" value="CheY-like_superfamily"/>
</dbReference>
<keyword evidence="2" id="KW-0238">DNA-binding</keyword>
<evidence type="ECO:0000313" key="9">
    <source>
        <dbReference type="Proteomes" id="UP000247515"/>
    </source>
</evidence>
<dbReference type="CDD" id="cd06170">
    <property type="entry name" value="LuxR_C_like"/>
    <property type="match status" value="1"/>
</dbReference>
<dbReference type="Pfam" id="PF00196">
    <property type="entry name" value="GerE"/>
    <property type="match status" value="1"/>
</dbReference>
<evidence type="ECO:0000259" key="5">
    <source>
        <dbReference type="PROSITE" id="PS50110"/>
    </source>
</evidence>
<dbReference type="InterPro" id="IPR039420">
    <property type="entry name" value="WalR-like"/>
</dbReference>
<dbReference type="InterPro" id="IPR016032">
    <property type="entry name" value="Sig_transdc_resp-reg_C-effctor"/>
</dbReference>
<feature type="modified residue" description="4-aspartylphosphate" evidence="3">
    <location>
        <position position="72"/>
    </location>
</feature>
<dbReference type="SMART" id="SM00448">
    <property type="entry name" value="REC"/>
    <property type="match status" value="1"/>
</dbReference>
<dbReference type="InterPro" id="IPR058245">
    <property type="entry name" value="NreC/VraR/RcsB-like_REC"/>
</dbReference>